<dbReference type="Proteomes" id="UP000351155">
    <property type="component" value="Unassembled WGS sequence"/>
</dbReference>
<protein>
    <submittedName>
        <fullName evidence="1">Uncharacterized protein</fullName>
    </submittedName>
</protein>
<evidence type="ECO:0000313" key="2">
    <source>
        <dbReference type="Proteomes" id="UP000351155"/>
    </source>
</evidence>
<proteinExistence type="predicted"/>
<reference evidence="1 2" key="1">
    <citation type="submission" date="2019-03" db="EMBL/GenBank/DDBJ databases">
        <authorList>
            <consortium name="Pathogen Informatics"/>
        </authorList>
    </citation>
    <scope>NUCLEOTIDE SEQUENCE [LARGE SCALE GENOMIC DNA]</scope>
    <source>
        <strain evidence="1 2">NCTC12126</strain>
    </source>
</reference>
<organism evidence="1 2">
    <name type="scientific">Enterobacter cancerogenus</name>
    <dbReference type="NCBI Taxonomy" id="69218"/>
    <lineage>
        <taxon>Bacteria</taxon>
        <taxon>Pseudomonadati</taxon>
        <taxon>Pseudomonadota</taxon>
        <taxon>Gammaproteobacteria</taxon>
        <taxon>Enterobacterales</taxon>
        <taxon>Enterobacteriaceae</taxon>
        <taxon>Enterobacter</taxon>
        <taxon>Enterobacter cloacae complex</taxon>
    </lineage>
</organism>
<dbReference type="AlphaFoldDB" id="A0A484Z8J4"/>
<sequence>MSESAQMPQYQCHKKVWALKLGDVKVYNDMEGKHYALYPEDKNYAPFFVDKEWFRKHNPETGGYYVVYEDGYKSYSPAEAFESGYTLI</sequence>
<name>A0A484Z8J4_9ENTR</name>
<evidence type="ECO:0000313" key="1">
    <source>
        <dbReference type="EMBL" id="VFS43793.1"/>
    </source>
</evidence>
<gene>
    <name evidence="1" type="ORF">NCTC12126_05058</name>
</gene>
<accession>A0A484Z8J4</accession>
<dbReference type="EMBL" id="CAADIW010000069">
    <property type="protein sequence ID" value="VFS43793.1"/>
    <property type="molecule type" value="Genomic_DNA"/>
</dbReference>